<dbReference type="RefSeq" id="WP_349244017.1">
    <property type="nucleotide sequence ID" value="NZ_JASCXX010000005.1"/>
</dbReference>
<keyword evidence="3" id="KW-1185">Reference proteome</keyword>
<organism evidence="2 3">
    <name type="scientific">Anaerobaca lacustris</name>
    <dbReference type="NCBI Taxonomy" id="3044600"/>
    <lineage>
        <taxon>Bacteria</taxon>
        <taxon>Pseudomonadati</taxon>
        <taxon>Planctomycetota</taxon>
        <taxon>Phycisphaerae</taxon>
        <taxon>Sedimentisphaerales</taxon>
        <taxon>Anaerobacaceae</taxon>
        <taxon>Anaerobaca</taxon>
    </lineage>
</organism>
<gene>
    <name evidence="2" type="ORF">QJ522_06085</name>
</gene>
<sequence>MKTSLCKAAIIGLILTAAGCATVPYEPTSVTDYPGRYPQAENHPQVARGRPSRVLDASDWYWPGSLLGKLLLWNGKVDSHQISEETIQAAIVFCQRHDLGDTMIRVNAYSVADEWRRTFANDNIGPIWRYPLGFLAWLQYTALPGRFFGGDNYNPYSNTINLYSDLAPIALHEAGHAQDFARRKNKGLYAFLYMVPFVNLYHEAVASSTALSYVETYESVAQQKQAYHLLYPAYGTYLGGNLGEYVFTAAYYPVYLGSVAAGHVAGRIRAASLSQEIAAEDTSDGRD</sequence>
<name>A0AAW6TYV8_9BACT</name>
<accession>A0AAW6TYV8</accession>
<feature type="chain" id="PRO_5043913665" evidence="1">
    <location>
        <begin position="22"/>
        <end position="287"/>
    </location>
</feature>
<dbReference type="EMBL" id="JASCXX010000005">
    <property type="protein sequence ID" value="MDI6448606.1"/>
    <property type="molecule type" value="Genomic_DNA"/>
</dbReference>
<dbReference type="Proteomes" id="UP001431776">
    <property type="component" value="Unassembled WGS sequence"/>
</dbReference>
<comment type="caution">
    <text evidence="2">The sequence shown here is derived from an EMBL/GenBank/DDBJ whole genome shotgun (WGS) entry which is preliminary data.</text>
</comment>
<evidence type="ECO:0000313" key="2">
    <source>
        <dbReference type="EMBL" id="MDI6448606.1"/>
    </source>
</evidence>
<feature type="signal peptide" evidence="1">
    <location>
        <begin position="1"/>
        <end position="21"/>
    </location>
</feature>
<proteinExistence type="predicted"/>
<evidence type="ECO:0000256" key="1">
    <source>
        <dbReference type="SAM" id="SignalP"/>
    </source>
</evidence>
<evidence type="ECO:0000313" key="3">
    <source>
        <dbReference type="Proteomes" id="UP001431776"/>
    </source>
</evidence>
<keyword evidence="1" id="KW-0732">Signal</keyword>
<protein>
    <submittedName>
        <fullName evidence="2">Uncharacterized protein</fullName>
    </submittedName>
</protein>
<dbReference type="AlphaFoldDB" id="A0AAW6TYV8"/>
<reference evidence="2" key="1">
    <citation type="submission" date="2023-05" db="EMBL/GenBank/DDBJ databases">
        <title>Anaerotaeda fermentans gen. nov., sp. nov., a novel anaerobic planctomycete of the new family within the order Sedimentisphaerales isolated from Taman Peninsula, Russia.</title>
        <authorList>
            <person name="Khomyakova M.A."/>
            <person name="Merkel A.Y."/>
            <person name="Slobodkin A.I."/>
        </authorList>
    </citation>
    <scope>NUCLEOTIDE SEQUENCE</scope>
    <source>
        <strain evidence="2">M17dextr</strain>
    </source>
</reference>
<dbReference type="PROSITE" id="PS51257">
    <property type="entry name" value="PROKAR_LIPOPROTEIN"/>
    <property type="match status" value="1"/>
</dbReference>